<feature type="transmembrane region" description="Helical" evidence="1">
    <location>
        <begin position="40"/>
        <end position="57"/>
    </location>
</feature>
<dbReference type="AlphaFoldDB" id="D9SSV9"/>
<evidence type="ECO:0008006" key="4">
    <source>
        <dbReference type="Google" id="ProtNLM"/>
    </source>
</evidence>
<gene>
    <name evidence="2" type="ordered locus">Clocel_2927</name>
</gene>
<dbReference type="Proteomes" id="UP000002730">
    <property type="component" value="Chromosome"/>
</dbReference>
<proteinExistence type="predicted"/>
<feature type="transmembrane region" description="Helical" evidence="1">
    <location>
        <begin position="12"/>
        <end position="28"/>
    </location>
</feature>
<dbReference type="HOGENOM" id="CLU_161220_0_0_9"/>
<accession>D9SSV9</accession>
<organism evidence="2 3">
    <name type="scientific">Clostridium cellulovorans (strain ATCC 35296 / DSM 3052 / OCM 3 / 743B)</name>
    <dbReference type="NCBI Taxonomy" id="573061"/>
    <lineage>
        <taxon>Bacteria</taxon>
        <taxon>Bacillati</taxon>
        <taxon>Bacillota</taxon>
        <taxon>Clostridia</taxon>
        <taxon>Eubacteriales</taxon>
        <taxon>Clostridiaceae</taxon>
        <taxon>Clostridium</taxon>
    </lineage>
</organism>
<keyword evidence="1" id="KW-0472">Membrane</keyword>
<reference evidence="2 3" key="1">
    <citation type="submission" date="2010-08" db="EMBL/GenBank/DDBJ databases">
        <title>Complete sequence of Clostridium cellulovorans 743B.</title>
        <authorList>
            <consortium name="US DOE Joint Genome Institute"/>
            <person name="Lucas S."/>
            <person name="Copeland A."/>
            <person name="Lapidus A."/>
            <person name="Cheng J.-F."/>
            <person name="Bruce D."/>
            <person name="Goodwin L."/>
            <person name="Pitluck S."/>
            <person name="Chertkov O."/>
            <person name="Detter J.C."/>
            <person name="Han C."/>
            <person name="Tapia R."/>
            <person name="Land M."/>
            <person name="Hauser L."/>
            <person name="Chang Y.-J."/>
            <person name="Jeffries C."/>
            <person name="Kyrpides N."/>
            <person name="Ivanova N."/>
            <person name="Mikhailova N."/>
            <person name="Hemme C.L."/>
            <person name="Woyke T."/>
        </authorList>
    </citation>
    <scope>NUCLEOTIDE SEQUENCE [LARGE SCALE GENOMIC DNA]</scope>
    <source>
        <strain evidence="3">ATCC 35296 / DSM 3052 / OCM 3 / 743B</strain>
    </source>
</reference>
<evidence type="ECO:0000313" key="3">
    <source>
        <dbReference type="Proteomes" id="UP000002730"/>
    </source>
</evidence>
<sequence length="127" mass="13990">MYKPIKKLSTSLAFSIFSAITGYLAAYLTSNYTGWNLQDVMFVIGISIISLAAFFMVGGNSTDLGLQGLGQQTSHYIANVNLETTRQERESTNYHNSIKNHRTIKASFNGFTIILGGIFIILTSIII</sequence>
<dbReference type="RefSeq" id="WP_010075716.1">
    <property type="nucleotide sequence ID" value="NC_014393.1"/>
</dbReference>
<keyword evidence="1" id="KW-1133">Transmembrane helix</keyword>
<dbReference type="eggNOG" id="ENOG50323MW">
    <property type="taxonomic scope" value="Bacteria"/>
</dbReference>
<name>D9SSV9_CLOC7</name>
<keyword evidence="1" id="KW-0812">Transmembrane</keyword>
<dbReference type="OrthoDB" id="10009542at2"/>
<feature type="transmembrane region" description="Helical" evidence="1">
    <location>
        <begin position="106"/>
        <end position="126"/>
    </location>
</feature>
<dbReference type="EMBL" id="CP002160">
    <property type="protein sequence ID" value="ADL52621.1"/>
    <property type="molecule type" value="Genomic_DNA"/>
</dbReference>
<evidence type="ECO:0000256" key="1">
    <source>
        <dbReference type="SAM" id="Phobius"/>
    </source>
</evidence>
<protein>
    <recommendedName>
        <fullName evidence="4">DUF3899 domain-containing protein</fullName>
    </recommendedName>
</protein>
<evidence type="ECO:0000313" key="2">
    <source>
        <dbReference type="EMBL" id="ADL52621.1"/>
    </source>
</evidence>
<keyword evidence="3" id="KW-1185">Reference proteome</keyword>
<dbReference type="KEGG" id="ccb:Clocel_2927"/>